<proteinExistence type="predicted"/>
<gene>
    <name evidence="1" type="ORF">BEMITA_LOCUS188</name>
</gene>
<accession>A0AAI8Y5X8</accession>
<evidence type="ECO:0000313" key="1">
    <source>
        <dbReference type="EMBL" id="CAH0748595.1"/>
    </source>
</evidence>
<evidence type="ECO:0008006" key="3">
    <source>
        <dbReference type="Google" id="ProtNLM"/>
    </source>
</evidence>
<dbReference type="SUPFAM" id="SSF69318">
    <property type="entry name" value="Integrin alpha N-terminal domain"/>
    <property type="match status" value="1"/>
</dbReference>
<dbReference type="Pfam" id="PF15907">
    <property type="entry name" value="Itfg2"/>
    <property type="match status" value="1"/>
</dbReference>
<dbReference type="PANTHER" id="PTHR16317:SF1">
    <property type="entry name" value="KICSTOR COMPLEX PROTEIN ITFG2"/>
    <property type="match status" value="1"/>
</dbReference>
<dbReference type="GO" id="GO:0032006">
    <property type="term" value="P:regulation of TOR signaling"/>
    <property type="evidence" value="ECO:0007669"/>
    <property type="project" value="TreeGrafter"/>
</dbReference>
<comment type="caution">
    <text evidence="1">The sequence shown here is derived from an EMBL/GenBank/DDBJ whole genome shotgun (WGS) entry which is preliminary data.</text>
</comment>
<dbReference type="EMBL" id="CAKKNF020000049">
    <property type="protein sequence ID" value="CAH0748595.1"/>
    <property type="molecule type" value="Genomic_DNA"/>
</dbReference>
<evidence type="ECO:0000313" key="2">
    <source>
        <dbReference type="Proteomes" id="UP001152759"/>
    </source>
</evidence>
<organism evidence="1 2">
    <name type="scientific">Bemisia tabaci</name>
    <name type="common">Sweetpotato whitefly</name>
    <name type="synonym">Aleurodes tabaci</name>
    <dbReference type="NCBI Taxonomy" id="7038"/>
    <lineage>
        <taxon>Eukaryota</taxon>
        <taxon>Metazoa</taxon>
        <taxon>Ecdysozoa</taxon>
        <taxon>Arthropoda</taxon>
        <taxon>Hexapoda</taxon>
        <taxon>Insecta</taxon>
        <taxon>Pterygota</taxon>
        <taxon>Neoptera</taxon>
        <taxon>Paraneoptera</taxon>
        <taxon>Hemiptera</taxon>
        <taxon>Sternorrhyncha</taxon>
        <taxon>Aleyrodoidea</taxon>
        <taxon>Aleyrodidae</taxon>
        <taxon>Aleyrodinae</taxon>
        <taxon>Bemisia</taxon>
    </lineage>
</organism>
<dbReference type="InterPro" id="IPR028994">
    <property type="entry name" value="Integrin_alpha_N"/>
</dbReference>
<dbReference type="PANTHER" id="PTHR16317">
    <property type="entry name" value="INTEGRIN ALPHA REPEAT DOMAIN-CONTAINING"/>
    <property type="match status" value="1"/>
</dbReference>
<keyword evidence="2" id="KW-1185">Reference proteome</keyword>
<sequence>MRPVCFVKNFEIDFSGVVYRNAVILGDVNNDGNDELVIGNMEGTLCIYKGQEPIQTIKNLGLITAIGIGDIMNCGSNALVVVSGDGWCHIFLCLNCNLNVCDEGSLSKLECVHSQRVPPNTKALILGDVDNDGNVELVVGLTDRVVRSYRWVQNAASGKLVCLNKWECANQIGSITLNYNAEGLPCLLISQPGGTFMRIRSKTMVDPSGSEEEITTMEVDYHPLYSSQMRNPGISSEIVGSLKTNLPTDKKKGGTRYAVATLDGSLMLVQDEKVVWSLQVDHQLFALSKLDVTGDGQDEIIASSWDGQTYILDQHKKTVCFHIEESISGFCAGLYSLGPTETLAPCFIYTTFTNKVLVYYEINLPTLVTKNFFSKCNEDKDLKEMVNHWNQRQLAKLVSSCLYKKRYS</sequence>
<dbReference type="InterPro" id="IPR031793">
    <property type="entry name" value="KICSTOR_ITFG2"/>
</dbReference>
<dbReference type="KEGG" id="btab:109031688"/>
<reference evidence="1" key="1">
    <citation type="submission" date="2021-12" db="EMBL/GenBank/DDBJ databases">
        <authorList>
            <person name="King R."/>
        </authorList>
    </citation>
    <scope>NUCLEOTIDE SEQUENCE</scope>
</reference>
<dbReference type="Proteomes" id="UP001152759">
    <property type="component" value="Unassembled WGS sequence"/>
</dbReference>
<name>A0AAI8Y5X8_BEMTA</name>
<dbReference type="AlphaFoldDB" id="A0AAI8Y5X8"/>
<protein>
    <recommendedName>
        <fullName evidence="3">Integrin-alpha FG-GAP repeat-containing protein 2</fullName>
    </recommendedName>
</protein>